<dbReference type="PROSITE" id="PS51257">
    <property type="entry name" value="PROKAR_LIPOPROTEIN"/>
    <property type="match status" value="1"/>
</dbReference>
<sequence length="161" mass="15735">MNRRPARPSVPAAVLGAAFLALAVGLSGCGSPGEDNTAPLPRESAAPESVPADTAASPTPAPAPDDAPAAVTAALQSELGKLADADPTPDRSAVAGAFTAAGFPADSVEVSADRTPTGLEVDSIQAAAVQDGECIFGEVRNGSVSVTVLPVLSDGGCFVGN</sequence>
<feature type="region of interest" description="Disordered" evidence="1">
    <location>
        <begin position="28"/>
        <end position="93"/>
    </location>
</feature>
<feature type="signal peptide" evidence="2">
    <location>
        <begin position="1"/>
        <end position="23"/>
    </location>
</feature>
<dbReference type="InterPro" id="IPR054262">
    <property type="entry name" value="DUF6993"/>
</dbReference>
<dbReference type="Pfam" id="PF22504">
    <property type="entry name" value="DUF6993"/>
    <property type="match status" value="1"/>
</dbReference>
<feature type="compositionally biased region" description="Low complexity" evidence="1">
    <location>
        <begin position="49"/>
        <end position="58"/>
    </location>
</feature>
<dbReference type="RefSeq" id="WP_260651445.1">
    <property type="nucleotide sequence ID" value="NZ_CP104275.1"/>
</dbReference>
<reference evidence="4" key="1">
    <citation type="submission" date="2022-09" db="EMBL/GenBank/DDBJ databases">
        <title>Novel species in genus Arthrobacter.</title>
        <authorList>
            <person name="Liu Y."/>
        </authorList>
    </citation>
    <scope>NUCLEOTIDE SEQUENCE</scope>
    <source>
        <strain evidence="4">Zg-Y815</strain>
    </source>
</reference>
<keyword evidence="2" id="KW-0732">Signal</keyword>
<evidence type="ECO:0000256" key="2">
    <source>
        <dbReference type="SAM" id="SignalP"/>
    </source>
</evidence>
<protein>
    <recommendedName>
        <fullName evidence="3">DUF6993 domain-containing protein</fullName>
    </recommendedName>
</protein>
<dbReference type="Proteomes" id="UP001059859">
    <property type="component" value="Chromosome"/>
</dbReference>
<organism evidence="4 5">
    <name type="scientific">Arthrobacter zhaoxinii</name>
    <dbReference type="NCBI Taxonomy" id="2964616"/>
    <lineage>
        <taxon>Bacteria</taxon>
        <taxon>Bacillati</taxon>
        <taxon>Actinomycetota</taxon>
        <taxon>Actinomycetes</taxon>
        <taxon>Micrococcales</taxon>
        <taxon>Micrococcaceae</taxon>
        <taxon>Arthrobacter</taxon>
    </lineage>
</organism>
<gene>
    <name evidence="4" type="ORF">N2K95_10020</name>
</gene>
<accession>A0ABY5YLQ5</accession>
<feature type="domain" description="DUF6993" evidence="3">
    <location>
        <begin position="80"/>
        <end position="161"/>
    </location>
</feature>
<dbReference type="EMBL" id="CP104275">
    <property type="protein sequence ID" value="UWX96022.1"/>
    <property type="molecule type" value="Genomic_DNA"/>
</dbReference>
<evidence type="ECO:0000259" key="3">
    <source>
        <dbReference type="Pfam" id="PF22504"/>
    </source>
</evidence>
<evidence type="ECO:0000313" key="5">
    <source>
        <dbReference type="Proteomes" id="UP001059859"/>
    </source>
</evidence>
<name>A0ABY5YLQ5_9MICC</name>
<evidence type="ECO:0000256" key="1">
    <source>
        <dbReference type="SAM" id="MobiDB-lite"/>
    </source>
</evidence>
<keyword evidence="5" id="KW-1185">Reference proteome</keyword>
<evidence type="ECO:0000313" key="4">
    <source>
        <dbReference type="EMBL" id="UWX96022.1"/>
    </source>
</evidence>
<proteinExistence type="predicted"/>
<feature type="chain" id="PRO_5046879952" description="DUF6993 domain-containing protein" evidence="2">
    <location>
        <begin position="24"/>
        <end position="161"/>
    </location>
</feature>